<protein>
    <recommendedName>
        <fullName evidence="3">Fibronectin type-III domain-containing protein</fullName>
    </recommendedName>
</protein>
<dbReference type="Proteomes" id="UP000001593">
    <property type="component" value="Unassembled WGS sequence"/>
</dbReference>
<proteinExistence type="predicted"/>
<dbReference type="AlphaFoldDB" id="A8DWT9"/>
<evidence type="ECO:0008006" key="3">
    <source>
        <dbReference type="Google" id="ProtNLM"/>
    </source>
</evidence>
<name>A8DWT9_NEMVE</name>
<sequence>MDLIMKTKLRRTLFSIVIFFIMLFNQANLFGQVNYVTGPTNAQINSMLQGTGLTISGGNLAAGNRNLQIASYTNGISAGLDAANGMYFSTGNAATDLSQRNQWPYTSNTPAGGVTYDDPDLTAINPNARFDALVYSFSVTLHPSTTALRIRYQFGSEEYPDWVGTPYDDTFGFFVSGPGIVGKFNMARLPNGNPTRINTVNSGVRGFQASAYLNPIFVPSPLDFSQAAIYINNGHTTAIDGQGLYLENTNPQPGPFPVFVEFNAITKLITYDLKNLTPGATYTFKIAIADASDEQRDCGVFIDEIKGVN</sequence>
<keyword evidence="2" id="KW-1185">Reference proteome</keyword>
<evidence type="ECO:0000313" key="1">
    <source>
        <dbReference type="EMBL" id="EDO25321.1"/>
    </source>
</evidence>
<accession>A8DWT9</accession>
<dbReference type="NCBIfam" id="NF038133">
    <property type="entry name" value="choice_anch_L"/>
    <property type="match status" value="1"/>
</dbReference>
<dbReference type="InterPro" id="IPR049804">
    <property type="entry name" value="Choice_anch_L"/>
</dbReference>
<feature type="non-terminal residue" evidence="1">
    <location>
        <position position="309"/>
    </location>
</feature>
<dbReference type="EMBL" id="DS480219">
    <property type="protein sequence ID" value="EDO25321.1"/>
    <property type="molecule type" value="Genomic_DNA"/>
</dbReference>
<gene>
    <name evidence="1" type="ORF">NEMVEDRAFT_v1g226097</name>
</gene>
<evidence type="ECO:0000313" key="2">
    <source>
        <dbReference type="Proteomes" id="UP000001593"/>
    </source>
</evidence>
<organism evidence="1 2">
    <name type="scientific">Nematostella vectensis</name>
    <name type="common">Starlet sea anemone</name>
    <dbReference type="NCBI Taxonomy" id="45351"/>
    <lineage>
        <taxon>Eukaryota</taxon>
        <taxon>Metazoa</taxon>
        <taxon>Cnidaria</taxon>
        <taxon>Anthozoa</taxon>
        <taxon>Hexacorallia</taxon>
        <taxon>Actiniaria</taxon>
        <taxon>Edwardsiidae</taxon>
        <taxon>Nematostella</taxon>
    </lineage>
</organism>
<dbReference type="HOGENOM" id="CLU_901877_0_0_1"/>
<reference evidence="1 2" key="1">
    <citation type="journal article" date="2007" name="Science">
        <title>Sea anemone genome reveals ancestral eumetazoan gene repertoire and genomic organization.</title>
        <authorList>
            <person name="Putnam N.H."/>
            <person name="Srivastava M."/>
            <person name="Hellsten U."/>
            <person name="Dirks B."/>
            <person name="Chapman J."/>
            <person name="Salamov A."/>
            <person name="Terry A."/>
            <person name="Shapiro H."/>
            <person name="Lindquist E."/>
            <person name="Kapitonov V.V."/>
            <person name="Jurka J."/>
            <person name="Genikhovich G."/>
            <person name="Grigoriev I.V."/>
            <person name="Lucas S.M."/>
            <person name="Steele R.E."/>
            <person name="Finnerty J.R."/>
            <person name="Technau U."/>
            <person name="Martindale M.Q."/>
            <person name="Rokhsar D.S."/>
        </authorList>
    </citation>
    <scope>NUCLEOTIDE SEQUENCE [LARGE SCALE GENOMIC DNA]</scope>
    <source>
        <strain evidence="2">CH2 X CH6</strain>
    </source>
</reference>
<dbReference type="InParanoid" id="A8DWT9"/>